<gene>
    <name evidence="2" type="ORF">EVAR_29748_1</name>
</gene>
<evidence type="ECO:0000313" key="3">
    <source>
        <dbReference type="Proteomes" id="UP000299102"/>
    </source>
</evidence>
<organism evidence="2 3">
    <name type="scientific">Eumeta variegata</name>
    <name type="common">Bagworm moth</name>
    <name type="synonym">Eumeta japonica</name>
    <dbReference type="NCBI Taxonomy" id="151549"/>
    <lineage>
        <taxon>Eukaryota</taxon>
        <taxon>Metazoa</taxon>
        <taxon>Ecdysozoa</taxon>
        <taxon>Arthropoda</taxon>
        <taxon>Hexapoda</taxon>
        <taxon>Insecta</taxon>
        <taxon>Pterygota</taxon>
        <taxon>Neoptera</taxon>
        <taxon>Endopterygota</taxon>
        <taxon>Lepidoptera</taxon>
        <taxon>Glossata</taxon>
        <taxon>Ditrysia</taxon>
        <taxon>Tineoidea</taxon>
        <taxon>Psychidae</taxon>
        <taxon>Oiketicinae</taxon>
        <taxon>Eumeta</taxon>
    </lineage>
</organism>
<dbReference type="AlphaFoldDB" id="A0A4C1WTR6"/>
<feature type="compositionally biased region" description="Low complexity" evidence="1">
    <location>
        <begin position="88"/>
        <end position="99"/>
    </location>
</feature>
<dbReference type="OrthoDB" id="6929431at2759"/>
<feature type="region of interest" description="Disordered" evidence="1">
    <location>
        <begin position="87"/>
        <end position="160"/>
    </location>
</feature>
<reference evidence="2 3" key="1">
    <citation type="journal article" date="2019" name="Commun. Biol.">
        <title>The bagworm genome reveals a unique fibroin gene that provides high tensile strength.</title>
        <authorList>
            <person name="Kono N."/>
            <person name="Nakamura H."/>
            <person name="Ohtoshi R."/>
            <person name="Tomita M."/>
            <person name="Numata K."/>
            <person name="Arakawa K."/>
        </authorList>
    </citation>
    <scope>NUCLEOTIDE SEQUENCE [LARGE SCALE GENOMIC DNA]</scope>
</reference>
<protein>
    <submittedName>
        <fullName evidence="2">Uncharacterized protein</fullName>
    </submittedName>
</protein>
<dbReference type="Proteomes" id="UP000299102">
    <property type="component" value="Unassembled WGS sequence"/>
</dbReference>
<comment type="caution">
    <text evidence="2">The sequence shown here is derived from an EMBL/GenBank/DDBJ whole genome shotgun (WGS) entry which is preliminary data.</text>
</comment>
<keyword evidence="3" id="KW-1185">Reference proteome</keyword>
<name>A0A4C1WTR6_EUMVA</name>
<feature type="compositionally biased region" description="Polar residues" evidence="1">
    <location>
        <begin position="100"/>
        <end position="120"/>
    </location>
</feature>
<accession>A0A4C1WTR6</accession>
<dbReference type="EMBL" id="BGZK01000657">
    <property type="protein sequence ID" value="GBP54906.1"/>
    <property type="molecule type" value="Genomic_DNA"/>
</dbReference>
<proteinExistence type="predicted"/>
<sequence length="186" mass="20595">MPRIDAKTKQLIFEKFTVTNHTHGSGHVRLDVAHFKHFEEEPRKCTRDAARRFHVSLVPFVRTLRRGGAGETRHDGLRGRRCVRREMPPLGLPARPLPLSSRTVSQPNVASARCTRTSSAGDRGPRPAPARAPAPRAHAPLAMSPHSERISSTHKAVNDNGQNIVMYSDELGKSMGSQLGRRFDDG</sequence>
<evidence type="ECO:0000256" key="1">
    <source>
        <dbReference type="SAM" id="MobiDB-lite"/>
    </source>
</evidence>
<evidence type="ECO:0000313" key="2">
    <source>
        <dbReference type="EMBL" id="GBP54906.1"/>
    </source>
</evidence>